<keyword evidence="1" id="KW-1133">Transmembrane helix</keyword>
<proteinExistence type="predicted"/>
<dbReference type="AlphaFoldDB" id="I4AKM8"/>
<dbReference type="HOGENOM" id="CLU_2395396_0_0_10"/>
<dbReference type="Proteomes" id="UP000006054">
    <property type="component" value="Chromosome"/>
</dbReference>
<keyword evidence="1" id="KW-0812">Transmembrane</keyword>
<feature type="transmembrane region" description="Helical" evidence="1">
    <location>
        <begin position="6"/>
        <end position="21"/>
    </location>
</feature>
<evidence type="ECO:0000313" key="2">
    <source>
        <dbReference type="EMBL" id="AFM04513.1"/>
    </source>
</evidence>
<keyword evidence="1" id="KW-0472">Membrane</keyword>
<feature type="transmembrane region" description="Helical" evidence="1">
    <location>
        <begin position="73"/>
        <end position="92"/>
    </location>
</feature>
<evidence type="ECO:0000313" key="3">
    <source>
        <dbReference type="Proteomes" id="UP000006054"/>
    </source>
</evidence>
<protein>
    <submittedName>
        <fullName evidence="2">Uncharacterized protein</fullName>
    </submittedName>
</protein>
<reference evidence="3" key="1">
    <citation type="submission" date="2012-06" db="EMBL/GenBank/DDBJ databases">
        <title>The complete genome of Flexibacter litoralis DSM 6794.</title>
        <authorList>
            <person name="Lucas S."/>
            <person name="Copeland A."/>
            <person name="Lapidus A."/>
            <person name="Glavina del Rio T."/>
            <person name="Dalin E."/>
            <person name="Tice H."/>
            <person name="Bruce D."/>
            <person name="Goodwin L."/>
            <person name="Pitluck S."/>
            <person name="Peters L."/>
            <person name="Ovchinnikova G."/>
            <person name="Lu M."/>
            <person name="Kyrpides N."/>
            <person name="Mavromatis K."/>
            <person name="Ivanova N."/>
            <person name="Brettin T."/>
            <person name="Detter J.C."/>
            <person name="Han C."/>
            <person name="Larimer F."/>
            <person name="Land M."/>
            <person name="Hauser L."/>
            <person name="Markowitz V."/>
            <person name="Cheng J.-F."/>
            <person name="Hugenholtz P."/>
            <person name="Woyke T."/>
            <person name="Wu D."/>
            <person name="Spring S."/>
            <person name="Lang E."/>
            <person name="Kopitz M."/>
            <person name="Brambilla E."/>
            <person name="Klenk H.-P."/>
            <person name="Eisen J.A."/>
        </authorList>
    </citation>
    <scope>NUCLEOTIDE SEQUENCE [LARGE SCALE GENOMIC DNA]</scope>
    <source>
        <strain evidence="3">ATCC 23117 / DSM 6794 / NBRC 15988 / NCIMB 1366 / Sio-4</strain>
    </source>
</reference>
<dbReference type="EMBL" id="CP003345">
    <property type="protein sequence ID" value="AFM04513.1"/>
    <property type="molecule type" value="Genomic_DNA"/>
</dbReference>
<sequence length="93" mass="10417" precursor="true">MKKFSPVISAFLVASMFYILYQLNQVAKNTTDLASILHEDRILLLFSICGILAIGLSLSGFKSLDDGLKYVSYFGFFGSIILVLLVWLLPFFV</sequence>
<dbReference type="STRING" id="880071.Fleli_2131"/>
<feature type="transmembrane region" description="Helical" evidence="1">
    <location>
        <begin position="42"/>
        <end position="61"/>
    </location>
</feature>
<keyword evidence="3" id="KW-1185">Reference proteome</keyword>
<name>I4AKM8_BERLS</name>
<organism evidence="2 3">
    <name type="scientific">Bernardetia litoralis (strain ATCC 23117 / DSM 6794 / NBRC 15988 / NCIMB 1366 / Fx l1 / Sio-4)</name>
    <name type="common">Flexibacter litoralis</name>
    <dbReference type="NCBI Taxonomy" id="880071"/>
    <lineage>
        <taxon>Bacteria</taxon>
        <taxon>Pseudomonadati</taxon>
        <taxon>Bacteroidota</taxon>
        <taxon>Cytophagia</taxon>
        <taxon>Cytophagales</taxon>
        <taxon>Bernardetiaceae</taxon>
        <taxon>Bernardetia</taxon>
    </lineage>
</organism>
<gene>
    <name evidence="2" type="ordered locus">Fleli_2131</name>
</gene>
<dbReference type="RefSeq" id="WP_014797960.1">
    <property type="nucleotide sequence ID" value="NC_018018.1"/>
</dbReference>
<accession>I4AKM8</accession>
<evidence type="ECO:0000256" key="1">
    <source>
        <dbReference type="SAM" id="Phobius"/>
    </source>
</evidence>
<dbReference type="KEGG" id="fli:Fleli_2131"/>